<dbReference type="EMBL" id="HBGJ01003677">
    <property type="protein sequence ID" value="CAD9243914.1"/>
    <property type="molecule type" value="Transcribed_RNA"/>
</dbReference>
<dbReference type="PANTHER" id="PTHR16517:SF7">
    <property type="entry name" value="PROTEIN KING TUBBY"/>
    <property type="match status" value="1"/>
</dbReference>
<dbReference type="SUPFAM" id="SSF54518">
    <property type="entry name" value="Tubby C-terminal domain-like"/>
    <property type="match status" value="1"/>
</dbReference>
<feature type="region of interest" description="Disordered" evidence="2">
    <location>
        <begin position="209"/>
        <end position="243"/>
    </location>
</feature>
<comment type="similarity">
    <text evidence="1">Belongs to the TUB family.</text>
</comment>
<feature type="domain" description="Tubby C-terminal" evidence="3">
    <location>
        <begin position="270"/>
        <end position="458"/>
    </location>
</feature>
<gene>
    <name evidence="4" type="ORF">PPAR1163_LOCUS2261</name>
</gene>
<sequence length="707" mass="78065">MATFETAAPAPDAEPHGGEEEWDTEWSAMNAPPMPAVAPPTPVVAAKVASEQDGNFVNTVAPAGEAHFRDSYDEDDEEVSGANEEEHEVRFVAPSRESEGQPPLHQRQSIYGSFLDFLTGSGGKKEPREAYEVTIEDTKKVLITFDTDELNQVRVSSFSLAKSSTEDAGLVRIQELVQVHDLVASMNGRSVVGMDIDDFSEDFEARSRQGEPITLGLTPPAPEAGTDRTSTESAPPQVYSAEDPSDSEVALARKWIGRHKMRFYTPPPAAPSGSLILCYVERHRGQYVHAFHLMREDNNKFILACSCEANMKSGFVFSTLEHTHKMKSLKEIPAHEDSAAYIGCMTHNYLCTEFVIHDHHVSAEGLCMGRLPSQGTAGAQEEKSALERRPSLMDNIINAVRSRIPRAKEIVLGETDAVLGRDGFTHEAGAVAYDFNLSGSIPNFMKILLPRNPIYRQDHVEGPIFTSAPFEETKDEKGEGVAQGAGAEPEQAESGDGESGDAPTDGQAPPLGGEQSDWGEADDEDFMERREVRTLVQRWKASRQRRSSTIAERLQKVADDFGDLMPKPQPSPTSKALGFHQADEPQEDEQEWPEDELPPPDEYGTLEQKDVDDLLVLETKRPAWSEELKAWTLNFEGRVKRASKKNFLIAPEKGNVHSEHELGEGQVYLRFGKVTKKRFSLDFRAPMSPIVALGVACSTFSDKKVVQ</sequence>
<feature type="compositionally biased region" description="Acidic residues" evidence="2">
    <location>
        <begin position="490"/>
        <end position="499"/>
    </location>
</feature>
<feature type="region of interest" description="Disordered" evidence="2">
    <location>
        <begin position="1"/>
        <end position="37"/>
    </location>
</feature>
<accession>A0A7S1TR98</accession>
<dbReference type="Gene3D" id="3.20.90.10">
    <property type="entry name" value="Tubby Protein, Chain A"/>
    <property type="match status" value="2"/>
</dbReference>
<feature type="region of interest" description="Disordered" evidence="2">
    <location>
        <begin position="559"/>
        <end position="608"/>
    </location>
</feature>
<protein>
    <recommendedName>
        <fullName evidence="3">Tubby C-terminal domain-containing protein</fullName>
    </recommendedName>
</protein>
<evidence type="ECO:0000259" key="3">
    <source>
        <dbReference type="Pfam" id="PF01167"/>
    </source>
</evidence>
<evidence type="ECO:0000256" key="1">
    <source>
        <dbReference type="ARBA" id="ARBA00007129"/>
    </source>
</evidence>
<feature type="compositionally biased region" description="Acidic residues" evidence="2">
    <location>
        <begin position="72"/>
        <end position="85"/>
    </location>
</feature>
<dbReference type="InterPro" id="IPR025659">
    <property type="entry name" value="Tubby-like_C"/>
</dbReference>
<feature type="region of interest" description="Disordered" evidence="2">
    <location>
        <begin position="66"/>
        <end position="85"/>
    </location>
</feature>
<feature type="region of interest" description="Disordered" evidence="2">
    <location>
        <begin position="466"/>
        <end position="523"/>
    </location>
</feature>
<evidence type="ECO:0000313" key="4">
    <source>
        <dbReference type="EMBL" id="CAD9243914.1"/>
    </source>
</evidence>
<dbReference type="Pfam" id="PF01167">
    <property type="entry name" value="Tub"/>
    <property type="match status" value="2"/>
</dbReference>
<name>A0A7S1TR98_9STRA</name>
<reference evidence="4" key="1">
    <citation type="submission" date="2021-01" db="EMBL/GenBank/DDBJ databases">
        <authorList>
            <person name="Corre E."/>
            <person name="Pelletier E."/>
            <person name="Niang G."/>
            <person name="Scheremetjew M."/>
            <person name="Finn R."/>
            <person name="Kale V."/>
            <person name="Holt S."/>
            <person name="Cochrane G."/>
            <person name="Meng A."/>
            <person name="Brown T."/>
            <person name="Cohen L."/>
        </authorList>
    </citation>
    <scope>NUCLEOTIDE SEQUENCE</scope>
    <source>
        <strain evidence="4">CCMP2877</strain>
    </source>
</reference>
<dbReference type="InterPro" id="IPR000007">
    <property type="entry name" value="Tubby_C"/>
</dbReference>
<proteinExistence type="inferred from homology"/>
<feature type="domain" description="Tubby C-terminal" evidence="3">
    <location>
        <begin position="591"/>
        <end position="700"/>
    </location>
</feature>
<dbReference type="AlphaFoldDB" id="A0A7S1TR98"/>
<feature type="compositionally biased region" description="Low complexity" evidence="2">
    <location>
        <begin position="480"/>
        <end position="489"/>
    </location>
</feature>
<dbReference type="PANTHER" id="PTHR16517">
    <property type="entry name" value="TUBBY-RELATED"/>
    <property type="match status" value="1"/>
</dbReference>
<organism evidence="4">
    <name type="scientific">Phaeomonas parva</name>
    <dbReference type="NCBI Taxonomy" id="124430"/>
    <lineage>
        <taxon>Eukaryota</taxon>
        <taxon>Sar</taxon>
        <taxon>Stramenopiles</taxon>
        <taxon>Ochrophyta</taxon>
        <taxon>Pinguiophyceae</taxon>
        <taxon>Pinguiochrysidales</taxon>
        <taxon>Pinguiochrysidaceae</taxon>
        <taxon>Phaeomonas</taxon>
    </lineage>
</organism>
<feature type="compositionally biased region" description="Acidic residues" evidence="2">
    <location>
        <begin position="584"/>
        <end position="599"/>
    </location>
</feature>
<evidence type="ECO:0000256" key="2">
    <source>
        <dbReference type="SAM" id="MobiDB-lite"/>
    </source>
</evidence>